<dbReference type="RefSeq" id="WP_022074572.1">
    <property type="nucleotide sequence ID" value="NZ_JACOPE010000001.1"/>
</dbReference>
<evidence type="ECO:0000313" key="1">
    <source>
        <dbReference type="EMBL" id="MBC5683928.1"/>
    </source>
</evidence>
<keyword evidence="2" id="KW-1185">Reference proteome</keyword>
<proteinExistence type="predicted"/>
<evidence type="ECO:0008006" key="3">
    <source>
        <dbReference type="Google" id="ProtNLM"/>
    </source>
</evidence>
<organism evidence="1 2">
    <name type="scientific">Ruminococcus hominis</name>
    <dbReference type="NCBI Taxonomy" id="2763065"/>
    <lineage>
        <taxon>Bacteria</taxon>
        <taxon>Bacillati</taxon>
        <taxon>Bacillota</taxon>
        <taxon>Clostridia</taxon>
        <taxon>Eubacteriales</taxon>
        <taxon>Oscillospiraceae</taxon>
        <taxon>Ruminococcus</taxon>
    </lineage>
</organism>
<gene>
    <name evidence="1" type="ORF">H8S40_10170</name>
</gene>
<dbReference type="EMBL" id="JACOPE010000001">
    <property type="protein sequence ID" value="MBC5683928.1"/>
    <property type="molecule type" value="Genomic_DNA"/>
</dbReference>
<accession>A0ABR7GA21</accession>
<protein>
    <recommendedName>
        <fullName evidence="3">DUF2007 domain-containing protein</fullName>
    </recommendedName>
</protein>
<dbReference type="Proteomes" id="UP000631576">
    <property type="component" value="Unassembled WGS sequence"/>
</dbReference>
<name>A0ABR7GA21_9FIRM</name>
<comment type="caution">
    <text evidence="1">The sequence shown here is derived from an EMBL/GenBank/DDBJ whole genome shotgun (WGS) entry which is preliminary data.</text>
</comment>
<sequence>MITIFNRKELLITLDMKKQSEIREILSANNIEYVVKTTNLQSATVVGSQRAYTGNYGINQDYSYEYKIYVRKKDFDKAVCLIN</sequence>
<reference evidence="1 2" key="1">
    <citation type="submission" date="2020-08" db="EMBL/GenBank/DDBJ databases">
        <title>Genome public.</title>
        <authorList>
            <person name="Liu C."/>
            <person name="Sun Q."/>
        </authorList>
    </citation>
    <scope>NUCLEOTIDE SEQUENCE [LARGE SCALE GENOMIC DNA]</scope>
    <source>
        <strain evidence="1 2">NSJ-13</strain>
    </source>
</reference>
<evidence type="ECO:0000313" key="2">
    <source>
        <dbReference type="Proteomes" id="UP000631576"/>
    </source>
</evidence>